<accession>A0AAV6FS31</accession>
<feature type="region of interest" description="Disordered" evidence="1">
    <location>
        <begin position="72"/>
        <end position="93"/>
    </location>
</feature>
<proteinExistence type="predicted"/>
<reference evidence="2" key="1">
    <citation type="submission" date="2020-10" db="EMBL/GenBank/DDBJ databases">
        <title>Chromosome-scale genome assembly of the Allis shad, Alosa alosa.</title>
        <authorList>
            <person name="Margot Z."/>
            <person name="Christophe K."/>
            <person name="Cabau C."/>
            <person name="Louis A."/>
            <person name="Berthelot C."/>
            <person name="Parey E."/>
            <person name="Roest Crollius H."/>
            <person name="Montfort J."/>
            <person name="Robinson-Rechavi M."/>
            <person name="Bucao C."/>
            <person name="Bouchez O."/>
            <person name="Gislard M."/>
            <person name="Lluch J."/>
            <person name="Milhes M."/>
            <person name="Lampietro C."/>
            <person name="Lopez Roques C."/>
            <person name="Donnadieu C."/>
            <person name="Braasch I."/>
            <person name="Desvignes T."/>
            <person name="Postlethwait J."/>
            <person name="Bobe J."/>
            <person name="Guiguen Y."/>
        </authorList>
    </citation>
    <scope>NUCLEOTIDE SEQUENCE</scope>
    <source>
        <strain evidence="2">M-15738</strain>
        <tissue evidence="2">Blood</tissue>
    </source>
</reference>
<evidence type="ECO:0000313" key="2">
    <source>
        <dbReference type="EMBL" id="KAG5263216.1"/>
    </source>
</evidence>
<dbReference type="EMBL" id="JADWDJ010000022">
    <property type="protein sequence ID" value="KAG5263216.1"/>
    <property type="molecule type" value="Genomic_DNA"/>
</dbReference>
<dbReference type="Proteomes" id="UP000823561">
    <property type="component" value="Chromosome 22"/>
</dbReference>
<sequence length="240" mass="26617">MSEKNRSGECTVDCMANWSTHKALVKEVNKLLCFRLHAVHASQIEKDGWKELFDQPPTERAEVAIIWRPPAAGAAETGGGSSEAEQKEKAGGKGHVNFHSYADDTQLYAGGKGHVNLHSYADETQLYISVEPTNPDGLCSLTACLTSINQWMSKNFLKLNDDKTEVLLVGPKLKRDIILSNLGNLAHQVKPKVTRLGVILDTELSFKPHISKVTQTAYFHLRNIAKVRPFLTQQDAEKLI</sequence>
<comment type="caution">
    <text evidence="2">The sequence shown here is derived from an EMBL/GenBank/DDBJ whole genome shotgun (WGS) entry which is preliminary data.</text>
</comment>
<evidence type="ECO:0000313" key="3">
    <source>
        <dbReference type="Proteomes" id="UP000823561"/>
    </source>
</evidence>
<gene>
    <name evidence="2" type="ORF">AALO_G00283870</name>
</gene>
<protein>
    <submittedName>
        <fullName evidence="2">Uncharacterized protein</fullName>
    </submittedName>
</protein>
<keyword evidence="3" id="KW-1185">Reference proteome</keyword>
<dbReference type="AlphaFoldDB" id="A0AAV6FS31"/>
<evidence type="ECO:0000256" key="1">
    <source>
        <dbReference type="SAM" id="MobiDB-lite"/>
    </source>
</evidence>
<name>A0AAV6FS31_9TELE</name>
<feature type="non-terminal residue" evidence="2">
    <location>
        <position position="240"/>
    </location>
</feature>
<organism evidence="2 3">
    <name type="scientific">Alosa alosa</name>
    <name type="common">allis shad</name>
    <dbReference type="NCBI Taxonomy" id="278164"/>
    <lineage>
        <taxon>Eukaryota</taxon>
        <taxon>Metazoa</taxon>
        <taxon>Chordata</taxon>
        <taxon>Craniata</taxon>
        <taxon>Vertebrata</taxon>
        <taxon>Euteleostomi</taxon>
        <taxon>Actinopterygii</taxon>
        <taxon>Neopterygii</taxon>
        <taxon>Teleostei</taxon>
        <taxon>Clupei</taxon>
        <taxon>Clupeiformes</taxon>
        <taxon>Clupeoidei</taxon>
        <taxon>Clupeidae</taxon>
        <taxon>Alosa</taxon>
    </lineage>
</organism>
<dbReference type="PANTHER" id="PTHR33332">
    <property type="entry name" value="REVERSE TRANSCRIPTASE DOMAIN-CONTAINING PROTEIN"/>
    <property type="match status" value="1"/>
</dbReference>